<proteinExistence type="predicted"/>
<dbReference type="SUPFAM" id="SSF48452">
    <property type="entry name" value="TPR-like"/>
    <property type="match status" value="1"/>
</dbReference>
<evidence type="ECO:0000313" key="4">
    <source>
        <dbReference type="Proteomes" id="UP000315673"/>
    </source>
</evidence>
<dbReference type="EMBL" id="CP042306">
    <property type="protein sequence ID" value="QDZ07383.1"/>
    <property type="molecule type" value="Genomic_DNA"/>
</dbReference>
<dbReference type="InterPro" id="IPR011990">
    <property type="entry name" value="TPR-like_helical_dom_sf"/>
</dbReference>
<feature type="signal peptide" evidence="1">
    <location>
        <begin position="1"/>
        <end position="28"/>
    </location>
</feature>
<evidence type="ECO:0000256" key="1">
    <source>
        <dbReference type="SAM" id="SignalP"/>
    </source>
</evidence>
<dbReference type="Gene3D" id="1.25.40.10">
    <property type="entry name" value="Tetratricopeptide repeat domain"/>
    <property type="match status" value="1"/>
</dbReference>
<dbReference type="Proteomes" id="UP000315673">
    <property type="component" value="Chromosome"/>
</dbReference>
<feature type="chain" id="PRO_5023083198" evidence="1">
    <location>
        <begin position="29"/>
        <end position="438"/>
    </location>
</feature>
<dbReference type="Pfam" id="PF05036">
    <property type="entry name" value="SPOR"/>
    <property type="match status" value="1"/>
</dbReference>
<protein>
    <submittedName>
        <fullName evidence="3">SPOR domain-containing protein</fullName>
    </submittedName>
</protein>
<reference evidence="3 4" key="1">
    <citation type="submission" date="2019-07" db="EMBL/GenBank/DDBJ databases">
        <title>Full genome sequence of Sphingomonas sp. 4R-6-7(HKS19).</title>
        <authorList>
            <person name="Im W.-T."/>
        </authorList>
    </citation>
    <scope>NUCLEOTIDE SEQUENCE [LARGE SCALE GENOMIC DNA]</scope>
    <source>
        <strain evidence="3 4">HKS19</strain>
    </source>
</reference>
<evidence type="ECO:0000313" key="3">
    <source>
        <dbReference type="EMBL" id="QDZ07383.1"/>
    </source>
</evidence>
<dbReference type="InterPro" id="IPR036680">
    <property type="entry name" value="SPOR-like_sf"/>
</dbReference>
<keyword evidence="1" id="KW-0732">Signal</keyword>
<dbReference type="Gene3D" id="3.30.70.1070">
    <property type="entry name" value="Sporulation related repeat"/>
    <property type="match status" value="1"/>
</dbReference>
<name>A0A5B8LH31_9SPHN</name>
<feature type="domain" description="SPOR" evidence="2">
    <location>
        <begin position="351"/>
        <end position="425"/>
    </location>
</feature>
<dbReference type="KEGG" id="spai:FPZ24_07750"/>
<keyword evidence="4" id="KW-1185">Reference proteome</keyword>
<dbReference type="OrthoDB" id="7388953at2"/>
<organism evidence="3 4">
    <name type="scientific">Sphingomonas panacisoli</name>
    <dbReference type="NCBI Taxonomy" id="1813879"/>
    <lineage>
        <taxon>Bacteria</taxon>
        <taxon>Pseudomonadati</taxon>
        <taxon>Pseudomonadota</taxon>
        <taxon>Alphaproteobacteria</taxon>
        <taxon>Sphingomonadales</taxon>
        <taxon>Sphingomonadaceae</taxon>
        <taxon>Sphingomonas</taxon>
    </lineage>
</organism>
<sequence length="438" mass="44277">MKTIGLNASLSALALCVAVGGLVQGVAAAGERTAAQLAAAARDDASKASRAIAKRNADDAVRYAELAVGEQPQSAEYRALLGQAYLIAGRFSSASTALTDSLGLAPGDGKVALNLALAQIAEGDWQGARRTLDSNSGSISVSDRGLAMALAGDPGSAVDLMLPMARQPGADSKLRQNLALSLALGGRWQDAKVVAGMDLSPTETDKRIEEWAAFARPTGRADQVASLLGVSPVSDPGQPIALALNAATPVVAVAAVAPTPVTGAPAAAFVAAPAPATVVDPMVAPKPSVSGVVFGARAEVVQPLPIKAVVTAPVKPVVASSPVKSKNFVKPLVATTTPGASKVGVKPVVGKGNFVVQLGAYDSAGVARDGWARASRNFSGYAPQGMPITVAGKTYYRLSVGGFDEAGAKRLCSNYRAKGGKCFVRATAGDTAAAWTKK</sequence>
<dbReference type="InterPro" id="IPR007730">
    <property type="entry name" value="SPOR-like_dom"/>
</dbReference>
<accession>A0A5B8LH31</accession>
<gene>
    <name evidence="3" type="ORF">FPZ24_07750</name>
</gene>
<dbReference type="GO" id="GO:0042834">
    <property type="term" value="F:peptidoglycan binding"/>
    <property type="evidence" value="ECO:0007669"/>
    <property type="project" value="InterPro"/>
</dbReference>
<dbReference type="RefSeq" id="WP_146570772.1">
    <property type="nucleotide sequence ID" value="NZ_CP042306.1"/>
</dbReference>
<evidence type="ECO:0000259" key="2">
    <source>
        <dbReference type="Pfam" id="PF05036"/>
    </source>
</evidence>
<dbReference type="AlphaFoldDB" id="A0A5B8LH31"/>